<gene>
    <name evidence="1" type="ORF">ACFOEJ_02005</name>
</gene>
<sequence length="43" mass="4816">MEDFVVYVDAAEKKGQHKLEVGAEGLKKAKWLTFPSTATIHIQ</sequence>
<comment type="caution">
    <text evidence="1">The sequence shown here is derived from an EMBL/GenBank/DDBJ whole genome shotgun (WGS) entry which is preliminary data.</text>
</comment>
<evidence type="ECO:0000313" key="1">
    <source>
        <dbReference type="EMBL" id="MFC3209851.1"/>
    </source>
</evidence>
<dbReference type="EMBL" id="JBHRUJ010000001">
    <property type="protein sequence ID" value="MFC3209851.1"/>
    <property type="molecule type" value="Genomic_DNA"/>
</dbReference>
<dbReference type="RefSeq" id="WP_276310423.1">
    <property type="nucleotide sequence ID" value="NZ_JBHRUJ010000001.1"/>
</dbReference>
<name>A0ABV7KIS2_PLAOK</name>
<protein>
    <submittedName>
        <fullName evidence="1">Uncharacterized protein</fullName>
    </submittedName>
</protein>
<accession>A0ABV7KIS2</accession>
<proteinExistence type="predicted"/>
<reference evidence="2" key="1">
    <citation type="journal article" date="2019" name="Int. J. Syst. Evol. Microbiol.">
        <title>The Global Catalogue of Microorganisms (GCM) 10K type strain sequencing project: providing services to taxonomists for standard genome sequencing and annotation.</title>
        <authorList>
            <consortium name="The Broad Institute Genomics Platform"/>
            <consortium name="The Broad Institute Genome Sequencing Center for Infectious Disease"/>
            <person name="Wu L."/>
            <person name="Ma J."/>
        </authorList>
    </citation>
    <scope>NUCLEOTIDE SEQUENCE [LARGE SCALE GENOMIC DNA]</scope>
    <source>
        <strain evidence="2">CCM 320</strain>
    </source>
</reference>
<evidence type="ECO:0000313" key="2">
    <source>
        <dbReference type="Proteomes" id="UP001595625"/>
    </source>
</evidence>
<dbReference type="Proteomes" id="UP001595625">
    <property type="component" value="Unassembled WGS sequence"/>
</dbReference>
<keyword evidence="2" id="KW-1185">Reference proteome</keyword>
<organism evidence="1 2">
    <name type="scientific">Planomicrobium okeanokoites</name>
    <name type="common">Planococcus okeanokoites</name>
    <name type="synonym">Flavobacterium okeanokoites</name>
    <dbReference type="NCBI Taxonomy" id="244"/>
    <lineage>
        <taxon>Bacteria</taxon>
        <taxon>Bacillati</taxon>
        <taxon>Bacillota</taxon>
        <taxon>Bacilli</taxon>
        <taxon>Bacillales</taxon>
        <taxon>Caryophanaceae</taxon>
        <taxon>Planomicrobium</taxon>
    </lineage>
</organism>